<evidence type="ECO:0000313" key="3">
    <source>
        <dbReference type="Proteomes" id="UP000324015"/>
    </source>
</evidence>
<feature type="compositionally biased region" description="Pro residues" evidence="1">
    <location>
        <begin position="292"/>
        <end position="313"/>
    </location>
</feature>
<feature type="compositionally biased region" description="Pro residues" evidence="1">
    <location>
        <begin position="84"/>
        <end position="103"/>
    </location>
</feature>
<organism evidence="2 3">
    <name type="scientific">Streptomyces venezuelae</name>
    <dbReference type="NCBI Taxonomy" id="54571"/>
    <lineage>
        <taxon>Bacteria</taxon>
        <taxon>Bacillati</taxon>
        <taxon>Actinomycetota</taxon>
        <taxon>Actinomycetes</taxon>
        <taxon>Kitasatosporales</taxon>
        <taxon>Streptomycetaceae</taxon>
        <taxon>Streptomyces</taxon>
    </lineage>
</organism>
<reference evidence="2 3" key="1">
    <citation type="submission" date="2018-05" db="EMBL/GenBank/DDBJ databases">
        <title>Streptomyces venezuelae.</title>
        <authorList>
            <person name="Kim W."/>
            <person name="Lee N."/>
            <person name="Cho B.-K."/>
        </authorList>
    </citation>
    <scope>NUCLEOTIDE SEQUENCE [LARGE SCALE GENOMIC DNA]</scope>
    <source>
        <strain evidence="2 3">ATCC 14585</strain>
    </source>
</reference>
<dbReference type="AlphaFoldDB" id="A0A5P2CC16"/>
<evidence type="ECO:0000313" key="2">
    <source>
        <dbReference type="EMBL" id="QES40272.1"/>
    </source>
</evidence>
<accession>A0A5P2CC16</accession>
<sequence length="313" mass="33338">MAYADDRLGELFARLRAGAARRREQLSVHEAVRETDLLLGRVYEQWEARAEGLPRERCDAVRDAVAAVRVAVCRSLQSVRAAAPVPPHAPHPATGPPRPVRPPNPLVRFLRGGAGEPPPPWAPPPPPPPVVLTDRLFDSIGQALEAVDRSFLSWAAAPPGDPAWHEDDDLVEVLHGLLSAAERGSPDLALAKVVSLRDKLRLQRGMETVVYDPCDPSHTAVLFAFTAPAAPGLPGRCRVPALVHGARVLRRGTVLPLPAPEAAPPAVGPFAAHTDHPPGTGPFAVHTDHPPASEPSLPPPPGHPRPLPPTEEG</sequence>
<name>A0A5P2CC16_STRVZ</name>
<proteinExistence type="predicted"/>
<dbReference type="EMBL" id="CP029191">
    <property type="protein sequence ID" value="QES40272.1"/>
    <property type="molecule type" value="Genomic_DNA"/>
</dbReference>
<feature type="region of interest" description="Disordered" evidence="1">
    <location>
        <begin position="265"/>
        <end position="313"/>
    </location>
</feature>
<dbReference type="Proteomes" id="UP000324015">
    <property type="component" value="Chromosome"/>
</dbReference>
<evidence type="ECO:0000256" key="1">
    <source>
        <dbReference type="SAM" id="MobiDB-lite"/>
    </source>
</evidence>
<protein>
    <submittedName>
        <fullName evidence="2">Uncharacterized protein</fullName>
    </submittedName>
</protein>
<gene>
    <name evidence="2" type="ORF">DEJ49_04105</name>
</gene>
<dbReference type="RefSeq" id="WP_150182482.1">
    <property type="nucleotide sequence ID" value="NZ_CP029191.1"/>
</dbReference>
<feature type="region of interest" description="Disordered" evidence="1">
    <location>
        <begin position="81"/>
        <end position="103"/>
    </location>
</feature>